<dbReference type="EMBL" id="JADIKF010000038">
    <property type="protein sequence ID" value="MBM7129974.1"/>
    <property type="molecule type" value="Genomic_DNA"/>
</dbReference>
<gene>
    <name evidence="1" type="ORF">ISS99_10575</name>
</gene>
<evidence type="ECO:0000313" key="2">
    <source>
        <dbReference type="Proteomes" id="UP001430193"/>
    </source>
</evidence>
<keyword evidence="2" id="KW-1185">Reference proteome</keyword>
<name>A0ABS2KFU9_9GAMM</name>
<sequence length="135" mass="14810">MISKEKSRLSIFFFASLSVTGIGVHAQERTVTVCDLLKSPNSFEGQSVALSANLVLGPHGGYLLDEHCNSLGGLRLIVSDGDDDNRKVRDMMRWVMANHGHGRVKLEGAFQSKTDPETSGSFLFKRVLSYGDDVH</sequence>
<accession>A0ABS2KFU9</accession>
<protein>
    <submittedName>
        <fullName evidence="1">Uncharacterized protein</fullName>
    </submittedName>
</protein>
<comment type="caution">
    <text evidence="1">The sequence shown here is derived from an EMBL/GenBank/DDBJ whole genome shotgun (WGS) entry which is preliminary data.</text>
</comment>
<dbReference type="RefSeq" id="WP_204631565.1">
    <property type="nucleotide sequence ID" value="NZ_BSOC01000003.1"/>
</dbReference>
<proteinExistence type="predicted"/>
<organism evidence="1 2">
    <name type="scientific">Dyella mobilis</name>
    <dbReference type="NCBI Taxonomy" id="1849582"/>
    <lineage>
        <taxon>Bacteria</taxon>
        <taxon>Pseudomonadati</taxon>
        <taxon>Pseudomonadota</taxon>
        <taxon>Gammaproteobacteria</taxon>
        <taxon>Lysobacterales</taxon>
        <taxon>Rhodanobacteraceae</taxon>
        <taxon>Dyella</taxon>
    </lineage>
</organism>
<evidence type="ECO:0000313" key="1">
    <source>
        <dbReference type="EMBL" id="MBM7129974.1"/>
    </source>
</evidence>
<reference evidence="1" key="1">
    <citation type="submission" date="2020-10" db="EMBL/GenBank/DDBJ databases">
        <title>Phylogeny of dyella-like bacteria.</title>
        <authorList>
            <person name="Fu J."/>
        </authorList>
    </citation>
    <scope>NUCLEOTIDE SEQUENCE</scope>
    <source>
        <strain evidence="1">DHON07</strain>
    </source>
</reference>
<dbReference type="Proteomes" id="UP001430193">
    <property type="component" value="Unassembled WGS sequence"/>
</dbReference>